<comment type="caution">
    <text evidence="1">The sequence shown here is derived from an EMBL/GenBank/DDBJ whole genome shotgun (WGS) entry which is preliminary data.</text>
</comment>
<name>A0A9D4Y3D1_PEA</name>
<protein>
    <submittedName>
        <fullName evidence="1">Uncharacterized protein</fullName>
    </submittedName>
</protein>
<gene>
    <name evidence="1" type="ORF">KIW84_034190</name>
</gene>
<evidence type="ECO:0000313" key="1">
    <source>
        <dbReference type="EMBL" id="KAI5429511.1"/>
    </source>
</evidence>
<accession>A0A9D4Y3D1</accession>
<keyword evidence="2" id="KW-1185">Reference proteome</keyword>
<evidence type="ECO:0000313" key="2">
    <source>
        <dbReference type="Proteomes" id="UP001058974"/>
    </source>
</evidence>
<organism evidence="1 2">
    <name type="scientific">Pisum sativum</name>
    <name type="common">Garden pea</name>
    <name type="synonym">Lathyrus oleraceus</name>
    <dbReference type="NCBI Taxonomy" id="3888"/>
    <lineage>
        <taxon>Eukaryota</taxon>
        <taxon>Viridiplantae</taxon>
        <taxon>Streptophyta</taxon>
        <taxon>Embryophyta</taxon>
        <taxon>Tracheophyta</taxon>
        <taxon>Spermatophyta</taxon>
        <taxon>Magnoliopsida</taxon>
        <taxon>eudicotyledons</taxon>
        <taxon>Gunneridae</taxon>
        <taxon>Pentapetalae</taxon>
        <taxon>rosids</taxon>
        <taxon>fabids</taxon>
        <taxon>Fabales</taxon>
        <taxon>Fabaceae</taxon>
        <taxon>Papilionoideae</taxon>
        <taxon>50 kb inversion clade</taxon>
        <taxon>NPAAA clade</taxon>
        <taxon>Hologalegina</taxon>
        <taxon>IRL clade</taxon>
        <taxon>Fabeae</taxon>
        <taxon>Lathyrus</taxon>
    </lineage>
</organism>
<reference evidence="1 2" key="1">
    <citation type="journal article" date="2022" name="Nat. Genet.">
        <title>Improved pea reference genome and pan-genome highlight genomic features and evolutionary characteristics.</title>
        <authorList>
            <person name="Yang T."/>
            <person name="Liu R."/>
            <person name="Luo Y."/>
            <person name="Hu S."/>
            <person name="Wang D."/>
            <person name="Wang C."/>
            <person name="Pandey M.K."/>
            <person name="Ge S."/>
            <person name="Xu Q."/>
            <person name="Li N."/>
            <person name="Li G."/>
            <person name="Huang Y."/>
            <person name="Saxena R.K."/>
            <person name="Ji Y."/>
            <person name="Li M."/>
            <person name="Yan X."/>
            <person name="He Y."/>
            <person name="Liu Y."/>
            <person name="Wang X."/>
            <person name="Xiang C."/>
            <person name="Varshney R.K."/>
            <person name="Ding H."/>
            <person name="Gao S."/>
            <person name="Zong X."/>
        </authorList>
    </citation>
    <scope>NUCLEOTIDE SEQUENCE [LARGE SCALE GENOMIC DNA]</scope>
    <source>
        <strain evidence="1 2">cv. Zhongwan 6</strain>
    </source>
</reference>
<dbReference type="PANTHER" id="PTHR14209:SF23">
    <property type="entry name" value="GDSL-LIKE LIPASE_ACYLHYDROLASE"/>
    <property type="match status" value="1"/>
</dbReference>
<dbReference type="InterPro" id="IPR045136">
    <property type="entry name" value="Iah1-like"/>
</dbReference>
<dbReference type="PANTHER" id="PTHR14209">
    <property type="entry name" value="ISOAMYL ACETATE-HYDROLYZING ESTERASE 1"/>
    <property type="match status" value="1"/>
</dbReference>
<proteinExistence type="predicted"/>
<dbReference type="EMBL" id="JAMSHJ010000003">
    <property type="protein sequence ID" value="KAI5429511.1"/>
    <property type="molecule type" value="Genomic_DNA"/>
</dbReference>
<sequence>MAGPMRPQVVLFGSSIIQMSFDNGGWGGILANLDGVHLSGEGSQVVSKEILRVVREADWKPSLHWMSLPTEFAQDSPYYPPSPDGTTTINVSYSIPRRHLQWDL</sequence>
<dbReference type="Proteomes" id="UP001058974">
    <property type="component" value="Chromosome 3"/>
</dbReference>
<dbReference type="AlphaFoldDB" id="A0A9D4Y3D1"/>
<dbReference type="Gramene" id="Psat03G0419000-T1">
    <property type="protein sequence ID" value="KAI5429511.1"/>
    <property type="gene ID" value="KIW84_034190"/>
</dbReference>